<accession>A0A953I3J5</accession>
<evidence type="ECO:0000313" key="1">
    <source>
        <dbReference type="EMBL" id="MBY6277742.1"/>
    </source>
</evidence>
<evidence type="ECO:0000313" key="2">
    <source>
        <dbReference type="Proteomes" id="UP000732377"/>
    </source>
</evidence>
<dbReference type="Proteomes" id="UP000732377">
    <property type="component" value="Unassembled WGS sequence"/>
</dbReference>
<comment type="caution">
    <text evidence="1">The sequence shown here is derived from an EMBL/GenBank/DDBJ whole genome shotgun (WGS) entry which is preliminary data.</text>
</comment>
<reference evidence="1" key="1">
    <citation type="submission" date="2017-11" db="EMBL/GenBank/DDBJ databases">
        <title>Three new genomes from thermophilic consortium.</title>
        <authorList>
            <person name="Quaggio R."/>
            <person name="Amgarten D."/>
            <person name="Setubal J.C."/>
        </authorList>
    </citation>
    <scope>NUCLEOTIDE SEQUENCE</scope>
    <source>
        <strain evidence="1">ZCTH01-B2</strain>
    </source>
</reference>
<name>A0A953I3J5_SYMTR</name>
<sequence length="362" mass="40537">MKDERIRKAYADCPMELDTKVLVMLLSLGDDVQADVESWLTALDHTLRNPPNWVVVAGLVNVSTSSPLTVGRVSIEPKTEKRFGELASSCVSGDLPSNWKDCFERIETEAILITHVQAPNETLARRQADALFRETVACVRLFAFLDGYTEPIGLQGTVAQPGPTFIAAISEHLERQDIRMVTVSMSADNKRGKAPLNLQEAAWTTSERFRSVKDVLSKDISIRTELEKRFLRAMHWFGEALVEPDKTDAFLKFCIALEALLGQSDLLSNIATPMAEKAAFALGRTTAERIQIFNEVKKLYGHRSRIVHGSLDVSGDSLETAKMKTIVAGLLQAFVDNNWMSIFSHWSQFANWFDERRFSEPS</sequence>
<dbReference type="EMBL" id="PIUK01000235">
    <property type="protein sequence ID" value="MBY6277742.1"/>
    <property type="molecule type" value="Genomic_DNA"/>
</dbReference>
<gene>
    <name evidence="1" type="ORF">CWE10_16355</name>
</gene>
<proteinExistence type="predicted"/>
<dbReference type="AlphaFoldDB" id="A0A953I3J5"/>
<evidence type="ECO:0008006" key="3">
    <source>
        <dbReference type="Google" id="ProtNLM"/>
    </source>
</evidence>
<protein>
    <recommendedName>
        <fullName evidence="3">Apea-like HEPN domain-containing protein</fullName>
    </recommendedName>
</protein>
<organism evidence="1 2">
    <name type="scientific">Symbiobacterium thermophilum</name>
    <dbReference type="NCBI Taxonomy" id="2734"/>
    <lineage>
        <taxon>Bacteria</taxon>
        <taxon>Bacillati</taxon>
        <taxon>Bacillota</taxon>
        <taxon>Clostridia</taxon>
        <taxon>Eubacteriales</taxon>
        <taxon>Symbiobacteriaceae</taxon>
        <taxon>Symbiobacterium</taxon>
    </lineage>
</organism>